<dbReference type="PIRSF" id="PIRSF010372">
    <property type="entry name" value="PaiB"/>
    <property type="match status" value="1"/>
</dbReference>
<dbReference type="InterPro" id="IPR007396">
    <property type="entry name" value="TR_PAI2-type"/>
</dbReference>
<dbReference type="EMBL" id="CP013729">
    <property type="protein sequence ID" value="ALV07953.1"/>
    <property type="molecule type" value="Genomic_DNA"/>
</dbReference>
<accession>A0A0U2U7G4</accession>
<keyword evidence="2" id="KW-1185">Reference proteome</keyword>
<organism evidence="1 2">
    <name type="scientific">Roseateles depolymerans</name>
    <dbReference type="NCBI Taxonomy" id="76731"/>
    <lineage>
        <taxon>Bacteria</taxon>
        <taxon>Pseudomonadati</taxon>
        <taxon>Pseudomonadota</taxon>
        <taxon>Betaproteobacteria</taxon>
        <taxon>Burkholderiales</taxon>
        <taxon>Sphaerotilaceae</taxon>
        <taxon>Roseateles</taxon>
    </lineage>
</organism>
<sequence length="209" mass="23280">MYTPQPYAETRTEELHRIIQAQPLGVLVTQGADGLDANHIPFLLDSTPEHGTLLLAHVARANPVWQTGLDGQEVMVVFRSVNGYISPNWYPGKQETHRRVPTWNYEAVHAHGRMFGREDARFLRGALARLTRHHEASQPVPWKMGDAPADYIDELLQHIVGIEIQVTRLEGKRKLNQHHSEADRQGAIDGLIAAGNPALASAMQEAAPE</sequence>
<reference evidence="1 2" key="1">
    <citation type="submission" date="2015-12" db="EMBL/GenBank/DDBJ databases">
        <title>Complete genome of Roseateles depolymerans KCTC 42856.</title>
        <authorList>
            <person name="Kim K.M."/>
        </authorList>
    </citation>
    <scope>NUCLEOTIDE SEQUENCE [LARGE SCALE GENOMIC DNA]</scope>
    <source>
        <strain evidence="1 2">KCTC 42856</strain>
    </source>
</reference>
<gene>
    <name evidence="1" type="ORF">RD2015_3496</name>
</gene>
<dbReference type="InterPro" id="IPR012349">
    <property type="entry name" value="Split_barrel_FMN-bd"/>
</dbReference>
<dbReference type="RefSeq" id="WP_058935990.1">
    <property type="nucleotide sequence ID" value="NZ_CP013729.1"/>
</dbReference>
<dbReference type="KEGG" id="rdp:RD2015_3496"/>
<dbReference type="OrthoDB" id="9794948at2"/>
<dbReference type="STRING" id="76731.RD2015_3496"/>
<dbReference type="AlphaFoldDB" id="A0A0U2U7G4"/>
<protein>
    <submittedName>
        <fullName evidence="1">FMN-binding negative transcriptional regulator</fullName>
    </submittedName>
</protein>
<name>A0A0U2U7G4_9BURK</name>
<dbReference type="PATRIC" id="fig|76731.3.peg.3582"/>
<dbReference type="Proteomes" id="UP000060699">
    <property type="component" value="Chromosome"/>
</dbReference>
<proteinExistence type="predicted"/>
<dbReference type="Gene3D" id="2.30.110.10">
    <property type="entry name" value="Electron Transport, Fmn-binding Protein, Chain A"/>
    <property type="match status" value="1"/>
</dbReference>
<evidence type="ECO:0000313" key="2">
    <source>
        <dbReference type="Proteomes" id="UP000060699"/>
    </source>
</evidence>
<dbReference type="SUPFAM" id="SSF50475">
    <property type="entry name" value="FMN-binding split barrel"/>
    <property type="match status" value="1"/>
</dbReference>
<dbReference type="PANTHER" id="PTHR35802:SF1">
    <property type="entry name" value="PROTEASE SYNTHASE AND SPORULATION PROTEIN PAI 2"/>
    <property type="match status" value="1"/>
</dbReference>
<dbReference type="PANTHER" id="PTHR35802">
    <property type="entry name" value="PROTEASE SYNTHASE AND SPORULATION PROTEIN PAI 2"/>
    <property type="match status" value="1"/>
</dbReference>
<evidence type="ECO:0000313" key="1">
    <source>
        <dbReference type="EMBL" id="ALV07953.1"/>
    </source>
</evidence>
<dbReference type="Pfam" id="PF04299">
    <property type="entry name" value="FMN_bind_2"/>
    <property type="match status" value="1"/>
</dbReference>